<dbReference type="InterPro" id="IPR015942">
    <property type="entry name" value="Asp/Glu/hydantoin_racemase"/>
</dbReference>
<dbReference type="EMBL" id="PQXL01000464">
    <property type="protein sequence ID" value="THV45647.1"/>
    <property type="molecule type" value="Genomic_DNA"/>
</dbReference>
<dbReference type="AlphaFoldDB" id="A0A4S8QKX9"/>
<comment type="similarity">
    <text evidence="1">Belongs to the HyuE racemase family.</text>
</comment>
<feature type="compositionally biased region" description="Basic and acidic residues" evidence="2">
    <location>
        <begin position="136"/>
        <end position="148"/>
    </location>
</feature>
<feature type="region of interest" description="Disordered" evidence="2">
    <location>
        <begin position="129"/>
        <end position="148"/>
    </location>
</feature>
<gene>
    <name evidence="3" type="ORF">BGAL_0465g00100</name>
</gene>
<dbReference type="PANTHER" id="PTHR28047">
    <property type="entry name" value="PROTEIN DCG1"/>
    <property type="match status" value="1"/>
</dbReference>
<organism evidence="3 4">
    <name type="scientific">Botrytis galanthina</name>
    <dbReference type="NCBI Taxonomy" id="278940"/>
    <lineage>
        <taxon>Eukaryota</taxon>
        <taxon>Fungi</taxon>
        <taxon>Dikarya</taxon>
        <taxon>Ascomycota</taxon>
        <taxon>Pezizomycotina</taxon>
        <taxon>Leotiomycetes</taxon>
        <taxon>Helotiales</taxon>
        <taxon>Sclerotiniaceae</taxon>
        <taxon>Botrytis</taxon>
    </lineage>
</organism>
<evidence type="ECO:0000256" key="1">
    <source>
        <dbReference type="ARBA" id="ARBA00038414"/>
    </source>
</evidence>
<keyword evidence="4" id="KW-1185">Reference proteome</keyword>
<dbReference type="Proteomes" id="UP000308671">
    <property type="component" value="Unassembled WGS sequence"/>
</dbReference>
<name>A0A4S8QKX9_9HELO</name>
<dbReference type="InterPro" id="IPR052186">
    <property type="entry name" value="Hydantoin_racemase-like"/>
</dbReference>
<dbReference type="InterPro" id="IPR053714">
    <property type="entry name" value="Iso_Racemase_Enz_sf"/>
</dbReference>
<comment type="caution">
    <text evidence="3">The sequence shown here is derived from an EMBL/GenBank/DDBJ whole genome shotgun (WGS) entry which is preliminary data.</text>
</comment>
<dbReference type="GO" id="GO:0047661">
    <property type="term" value="F:amino-acid racemase activity"/>
    <property type="evidence" value="ECO:0007669"/>
    <property type="project" value="InterPro"/>
</dbReference>
<evidence type="ECO:0000256" key="2">
    <source>
        <dbReference type="SAM" id="MobiDB-lite"/>
    </source>
</evidence>
<proteinExistence type="inferred from homology"/>
<reference evidence="3 4" key="1">
    <citation type="submission" date="2017-12" db="EMBL/GenBank/DDBJ databases">
        <title>Comparative genomics of Botrytis spp.</title>
        <authorList>
            <person name="Valero-Jimenez C.A."/>
            <person name="Tapia P."/>
            <person name="Veloso J."/>
            <person name="Silva-Moreno E."/>
            <person name="Staats M."/>
            <person name="Valdes J.H."/>
            <person name="Van Kan J.A.L."/>
        </authorList>
    </citation>
    <scope>NUCLEOTIDE SEQUENCE [LARGE SCALE GENOMIC DNA]</scope>
    <source>
        <strain evidence="3 4">MUCL435</strain>
    </source>
</reference>
<dbReference type="Pfam" id="PF01177">
    <property type="entry name" value="Asp_Glu_race"/>
    <property type="match status" value="2"/>
</dbReference>
<sequence length="278" mass="29930">MTTNIKPKKLTDRKLLIINPNSSKSMTEGLQNLLSTINDSSQVQISFYTAQLPSPPSINNEEDAVLSTQVVLSDLTSTLDEYDAFLVACYSVHPLVTELKKRVRPNVHVTGIFEASVMMSLGLLTQGNGKRLGNNEGDKEGGKEGDKEGFGIVSTGKYWEEVLGAGVRDFLGTQKGEHCERFKGVETTGLTAGELHSVDSEIVGTKMKEAVKRLVGKRDCSIVCLGCAGMAGMDDMVREALVEELGPEDANRVYIVDGVKAGVVYLEANMKALPNGSG</sequence>
<evidence type="ECO:0000313" key="3">
    <source>
        <dbReference type="EMBL" id="THV45647.1"/>
    </source>
</evidence>
<evidence type="ECO:0000313" key="4">
    <source>
        <dbReference type="Proteomes" id="UP000308671"/>
    </source>
</evidence>
<dbReference type="Gene3D" id="3.40.50.12500">
    <property type="match status" value="1"/>
</dbReference>
<evidence type="ECO:0008006" key="5">
    <source>
        <dbReference type="Google" id="ProtNLM"/>
    </source>
</evidence>
<dbReference type="PANTHER" id="PTHR28047:SF5">
    <property type="entry name" value="PROTEIN DCG1"/>
    <property type="match status" value="1"/>
</dbReference>
<dbReference type="OrthoDB" id="412018at2759"/>
<protein>
    <recommendedName>
        <fullName evidence="5">Hydantoin racemase</fullName>
    </recommendedName>
</protein>
<accession>A0A4S8QKX9</accession>